<evidence type="ECO:0000313" key="2">
    <source>
        <dbReference type="WBParaSite" id="nRc.2.0.1.t31021-RA"/>
    </source>
</evidence>
<proteinExistence type="predicted"/>
<name>A0A915JXG6_ROMCU</name>
<dbReference type="Proteomes" id="UP000887565">
    <property type="component" value="Unplaced"/>
</dbReference>
<accession>A0A915JXG6</accession>
<sequence>MSAAKTAMGSPNDCILATSCSYLTSIWLLSGNLAKAPALGYACSATSQAPALGYACSASGQVYTKPEDWKYV</sequence>
<protein>
    <submittedName>
        <fullName evidence="2">Antifreeze protein</fullName>
    </submittedName>
</protein>
<keyword evidence="1" id="KW-1185">Reference proteome</keyword>
<organism evidence="1 2">
    <name type="scientific">Romanomermis culicivorax</name>
    <name type="common">Nematode worm</name>
    <dbReference type="NCBI Taxonomy" id="13658"/>
    <lineage>
        <taxon>Eukaryota</taxon>
        <taxon>Metazoa</taxon>
        <taxon>Ecdysozoa</taxon>
        <taxon>Nematoda</taxon>
        <taxon>Enoplea</taxon>
        <taxon>Dorylaimia</taxon>
        <taxon>Mermithida</taxon>
        <taxon>Mermithoidea</taxon>
        <taxon>Mermithidae</taxon>
        <taxon>Romanomermis</taxon>
    </lineage>
</organism>
<evidence type="ECO:0000313" key="1">
    <source>
        <dbReference type="Proteomes" id="UP000887565"/>
    </source>
</evidence>
<dbReference type="AlphaFoldDB" id="A0A915JXG6"/>
<dbReference type="WBParaSite" id="nRc.2.0.1.t31021-RA">
    <property type="protein sequence ID" value="nRc.2.0.1.t31021-RA"/>
    <property type="gene ID" value="nRc.2.0.1.g31021"/>
</dbReference>
<reference evidence="2" key="1">
    <citation type="submission" date="2022-11" db="UniProtKB">
        <authorList>
            <consortium name="WormBaseParasite"/>
        </authorList>
    </citation>
    <scope>IDENTIFICATION</scope>
</reference>